<name>A0AAE3D3L0_9HYPH</name>
<dbReference type="Gene3D" id="3.90.930.60">
    <property type="match status" value="1"/>
</dbReference>
<dbReference type="RefSeq" id="WP_220230493.1">
    <property type="nucleotide sequence ID" value="NZ_JAICBX010000004.1"/>
</dbReference>
<organism evidence="1 2">
    <name type="scientific">Flavimaribacter sediminis</name>
    <dbReference type="NCBI Taxonomy" id="2865987"/>
    <lineage>
        <taxon>Bacteria</taxon>
        <taxon>Pseudomonadati</taxon>
        <taxon>Pseudomonadota</taxon>
        <taxon>Alphaproteobacteria</taxon>
        <taxon>Hyphomicrobiales</taxon>
        <taxon>Rhizobiaceae</taxon>
        <taxon>Flavimaribacter</taxon>
    </lineage>
</organism>
<accession>A0AAE3D3L0</accession>
<protein>
    <submittedName>
        <fullName evidence="1">Uncharacterized protein</fullName>
    </submittedName>
</protein>
<dbReference type="Proteomes" id="UP001196509">
    <property type="component" value="Unassembled WGS sequence"/>
</dbReference>
<reference evidence="1" key="1">
    <citation type="submission" date="2021-08" db="EMBL/GenBank/DDBJ databases">
        <title>Hoeflea bacterium WL0058 sp. nov., isolated from the sediment.</title>
        <authorList>
            <person name="Wang L."/>
            <person name="Zhang D."/>
        </authorList>
    </citation>
    <scope>NUCLEOTIDE SEQUENCE</scope>
    <source>
        <strain evidence="1">WL0058</strain>
    </source>
</reference>
<evidence type="ECO:0000313" key="1">
    <source>
        <dbReference type="EMBL" id="MBW8639788.1"/>
    </source>
</evidence>
<keyword evidence="2" id="KW-1185">Reference proteome</keyword>
<dbReference type="EMBL" id="JAICBX010000004">
    <property type="protein sequence ID" value="MBW8639788.1"/>
    <property type="molecule type" value="Genomic_DNA"/>
</dbReference>
<comment type="caution">
    <text evidence="1">The sequence shown here is derived from an EMBL/GenBank/DDBJ whole genome shotgun (WGS) entry which is preliminary data.</text>
</comment>
<evidence type="ECO:0000313" key="2">
    <source>
        <dbReference type="Proteomes" id="UP001196509"/>
    </source>
</evidence>
<proteinExistence type="predicted"/>
<dbReference type="AlphaFoldDB" id="A0AAE3D3L0"/>
<gene>
    <name evidence="1" type="ORF">K1W69_21520</name>
</gene>
<sequence length="143" mass="16196">MLYANSYKDPEDYIAINPNFRAVDVSRKKVLLRGKRKSVKLPGELNVELVSLMDGSLRRDEIKNLLSATFDQALVEESISQMIDSGYAIYSPSAQNASDTARRMLSALIANRERWSESPRIRYTADGVMRPASGSRRRRRATK</sequence>